<feature type="transmembrane region" description="Helical" evidence="6">
    <location>
        <begin position="209"/>
        <end position="230"/>
    </location>
</feature>
<keyword evidence="3 6" id="KW-1133">Transmembrane helix</keyword>
<evidence type="ECO:0000256" key="1">
    <source>
        <dbReference type="ARBA" id="ARBA00004127"/>
    </source>
</evidence>
<feature type="transmembrane region" description="Helical" evidence="6">
    <location>
        <begin position="169"/>
        <end position="189"/>
    </location>
</feature>
<protein>
    <recommendedName>
        <fullName evidence="9">FAR-17a/AIG1-like protein</fullName>
    </recommendedName>
</protein>
<evidence type="ECO:0000256" key="6">
    <source>
        <dbReference type="SAM" id="Phobius"/>
    </source>
</evidence>
<keyword evidence="2 6" id="KW-0812">Transmembrane</keyword>
<evidence type="ECO:0000313" key="8">
    <source>
        <dbReference type="Proteomes" id="UP001219525"/>
    </source>
</evidence>
<comment type="subcellular location">
    <subcellularLocation>
        <location evidence="1">Endomembrane system</location>
        <topology evidence="1">Multi-pass membrane protein</topology>
    </subcellularLocation>
</comment>
<sequence length="298" mass="31835">MTLFSSAHFGAAPPFDPQHKFITSWLVSPAALASIRTLLALYALFSICTSLGFTVSSGDGASFLSFFTQLSYIGLTAYYCAAAVQTVAYARWGRYPLRRWPRTLQALHVVLQSTMCTFPFIVTVVYWGLLSSNSFDSIYDSWSNITLHAMNSAFALFELLLTNAPPAPWLALPIHIALLGGYLGVAYITHATQGFYTYAFLDPANGGSGALLAAYIVGIGAGACAVFLLARGAVVLRQRAAVRAGNLELAPDVRDDPDDSEWVEVERPGPAARPKGGTRHTADGEKGAAPAPAHAQAV</sequence>
<dbReference type="InterPro" id="IPR006838">
    <property type="entry name" value="ADTRP_AIG1"/>
</dbReference>
<name>A0AAD6XWB9_9AGAR</name>
<dbReference type="GO" id="GO:0012505">
    <property type="term" value="C:endomembrane system"/>
    <property type="evidence" value="ECO:0007669"/>
    <property type="project" value="UniProtKB-SubCell"/>
</dbReference>
<evidence type="ECO:0008006" key="9">
    <source>
        <dbReference type="Google" id="ProtNLM"/>
    </source>
</evidence>
<dbReference type="Pfam" id="PF04750">
    <property type="entry name" value="Far-17a_AIG1"/>
    <property type="match status" value="1"/>
</dbReference>
<evidence type="ECO:0000256" key="2">
    <source>
        <dbReference type="ARBA" id="ARBA00022692"/>
    </source>
</evidence>
<keyword evidence="4 6" id="KW-0472">Membrane</keyword>
<dbReference type="EMBL" id="JARJCW010000153">
    <property type="protein sequence ID" value="KAJ7190278.1"/>
    <property type="molecule type" value="Genomic_DNA"/>
</dbReference>
<evidence type="ECO:0000256" key="5">
    <source>
        <dbReference type="SAM" id="MobiDB-lite"/>
    </source>
</evidence>
<feature type="transmembrane region" description="Helical" evidence="6">
    <location>
        <begin position="38"/>
        <end position="58"/>
    </location>
</feature>
<organism evidence="7 8">
    <name type="scientific">Mycena pura</name>
    <dbReference type="NCBI Taxonomy" id="153505"/>
    <lineage>
        <taxon>Eukaryota</taxon>
        <taxon>Fungi</taxon>
        <taxon>Dikarya</taxon>
        <taxon>Basidiomycota</taxon>
        <taxon>Agaricomycotina</taxon>
        <taxon>Agaricomycetes</taxon>
        <taxon>Agaricomycetidae</taxon>
        <taxon>Agaricales</taxon>
        <taxon>Marasmiineae</taxon>
        <taxon>Mycenaceae</taxon>
        <taxon>Mycena</taxon>
    </lineage>
</organism>
<feature type="transmembrane region" description="Helical" evidence="6">
    <location>
        <begin position="70"/>
        <end position="92"/>
    </location>
</feature>
<dbReference type="PANTHER" id="PTHR12242:SF1">
    <property type="entry name" value="MYND-TYPE DOMAIN-CONTAINING PROTEIN"/>
    <property type="match status" value="1"/>
</dbReference>
<proteinExistence type="predicted"/>
<feature type="region of interest" description="Disordered" evidence="5">
    <location>
        <begin position="253"/>
        <end position="298"/>
    </location>
</feature>
<dbReference type="AlphaFoldDB" id="A0AAD6XWB9"/>
<evidence type="ECO:0000256" key="4">
    <source>
        <dbReference type="ARBA" id="ARBA00023136"/>
    </source>
</evidence>
<accession>A0AAD6XWB9</accession>
<reference evidence="7" key="1">
    <citation type="submission" date="2023-03" db="EMBL/GenBank/DDBJ databases">
        <title>Massive genome expansion in bonnet fungi (Mycena s.s.) driven by repeated elements and novel gene families across ecological guilds.</title>
        <authorList>
            <consortium name="Lawrence Berkeley National Laboratory"/>
            <person name="Harder C.B."/>
            <person name="Miyauchi S."/>
            <person name="Viragh M."/>
            <person name="Kuo A."/>
            <person name="Thoen E."/>
            <person name="Andreopoulos B."/>
            <person name="Lu D."/>
            <person name="Skrede I."/>
            <person name="Drula E."/>
            <person name="Henrissat B."/>
            <person name="Morin E."/>
            <person name="Kohler A."/>
            <person name="Barry K."/>
            <person name="LaButti K."/>
            <person name="Morin E."/>
            <person name="Salamov A."/>
            <person name="Lipzen A."/>
            <person name="Mereny Z."/>
            <person name="Hegedus B."/>
            <person name="Baldrian P."/>
            <person name="Stursova M."/>
            <person name="Weitz H."/>
            <person name="Taylor A."/>
            <person name="Grigoriev I.V."/>
            <person name="Nagy L.G."/>
            <person name="Martin F."/>
            <person name="Kauserud H."/>
        </authorList>
    </citation>
    <scope>NUCLEOTIDE SEQUENCE</scope>
    <source>
        <strain evidence="7">9144</strain>
    </source>
</reference>
<dbReference type="GO" id="GO:0016020">
    <property type="term" value="C:membrane"/>
    <property type="evidence" value="ECO:0007669"/>
    <property type="project" value="InterPro"/>
</dbReference>
<feature type="transmembrane region" description="Helical" evidence="6">
    <location>
        <begin position="141"/>
        <end position="162"/>
    </location>
</feature>
<feature type="transmembrane region" description="Helical" evidence="6">
    <location>
        <begin position="104"/>
        <end position="129"/>
    </location>
</feature>
<feature type="compositionally biased region" description="Low complexity" evidence="5">
    <location>
        <begin position="288"/>
        <end position="298"/>
    </location>
</feature>
<comment type="caution">
    <text evidence="7">The sequence shown here is derived from an EMBL/GenBank/DDBJ whole genome shotgun (WGS) entry which is preliminary data.</text>
</comment>
<evidence type="ECO:0000256" key="3">
    <source>
        <dbReference type="ARBA" id="ARBA00022989"/>
    </source>
</evidence>
<dbReference type="PANTHER" id="PTHR12242">
    <property type="entry name" value="OS02G0130600 PROTEIN-RELATED"/>
    <property type="match status" value="1"/>
</dbReference>
<keyword evidence="8" id="KW-1185">Reference proteome</keyword>
<evidence type="ECO:0000313" key="7">
    <source>
        <dbReference type="EMBL" id="KAJ7190278.1"/>
    </source>
</evidence>
<dbReference type="Proteomes" id="UP001219525">
    <property type="component" value="Unassembled WGS sequence"/>
</dbReference>
<gene>
    <name evidence="7" type="ORF">GGX14DRAFT_546917</name>
</gene>